<dbReference type="CDD" id="cd00059">
    <property type="entry name" value="FH_FOX"/>
    <property type="match status" value="1"/>
</dbReference>
<dbReference type="GO" id="GO:0000978">
    <property type="term" value="F:RNA polymerase II cis-regulatory region sequence-specific DNA binding"/>
    <property type="evidence" value="ECO:0007669"/>
    <property type="project" value="TreeGrafter"/>
</dbReference>
<feature type="compositionally biased region" description="Polar residues" evidence="7">
    <location>
        <begin position="345"/>
        <end position="383"/>
    </location>
</feature>
<feature type="region of interest" description="Disordered" evidence="7">
    <location>
        <begin position="343"/>
        <end position="401"/>
    </location>
</feature>
<evidence type="ECO:0000256" key="5">
    <source>
        <dbReference type="ARBA" id="ARBA00023242"/>
    </source>
</evidence>
<evidence type="ECO:0000256" key="2">
    <source>
        <dbReference type="ARBA" id="ARBA00023015"/>
    </source>
</evidence>
<comment type="caution">
    <text evidence="8">The sequence shown here is derived from an EMBL/GenBank/DDBJ whole genome shotgun (WGS) entry which is preliminary data.</text>
</comment>
<keyword evidence="2" id="KW-0805">Transcription regulation</keyword>
<dbReference type="PRINTS" id="PR00053">
    <property type="entry name" value="FORKHEAD"/>
</dbReference>
<dbReference type="SMART" id="SM00339">
    <property type="entry name" value="FH"/>
    <property type="match status" value="1"/>
</dbReference>
<feature type="compositionally biased region" description="Basic and acidic residues" evidence="7">
    <location>
        <begin position="577"/>
        <end position="587"/>
    </location>
</feature>
<evidence type="ECO:0000256" key="6">
    <source>
        <dbReference type="PROSITE-ProRule" id="PRU00089"/>
    </source>
</evidence>
<dbReference type="EMBL" id="LLZZ01000110">
    <property type="protein sequence ID" value="KTB06188.1"/>
    <property type="molecule type" value="Genomic_DNA"/>
</dbReference>
<keyword evidence="3 6" id="KW-0238">DNA-binding</keyword>
<dbReference type="InterPro" id="IPR000253">
    <property type="entry name" value="FHA_dom"/>
</dbReference>
<reference evidence="8 9" key="1">
    <citation type="submission" date="2015-10" db="EMBL/GenBank/DDBJ databases">
        <title>Draft genomes sequences of Candida glabrata isolates 1A, 1B, 2A, 2B, 3A and 3B.</title>
        <authorList>
            <person name="Haavelsrud O.E."/>
            <person name="Gaustad P."/>
        </authorList>
    </citation>
    <scope>NUCLEOTIDE SEQUENCE [LARGE SCALE GENOMIC DNA]</scope>
    <source>
        <strain evidence="8">910700640</strain>
    </source>
</reference>
<dbReference type="SMART" id="SM00240">
    <property type="entry name" value="FHA"/>
    <property type="match status" value="1"/>
</dbReference>
<feature type="region of interest" description="Disordered" evidence="7">
    <location>
        <begin position="577"/>
        <end position="609"/>
    </location>
</feature>
<proteinExistence type="predicted"/>
<dbReference type="PROSITE" id="PS50006">
    <property type="entry name" value="FHA_DOMAIN"/>
    <property type="match status" value="1"/>
</dbReference>
<dbReference type="GO" id="GO:0005634">
    <property type="term" value="C:nucleus"/>
    <property type="evidence" value="ECO:0007669"/>
    <property type="project" value="UniProtKB-SubCell"/>
</dbReference>
<feature type="region of interest" description="Disordered" evidence="7">
    <location>
        <begin position="247"/>
        <end position="327"/>
    </location>
</feature>
<dbReference type="InterPro" id="IPR008984">
    <property type="entry name" value="SMAD_FHA_dom_sf"/>
</dbReference>
<keyword evidence="4" id="KW-0804">Transcription</keyword>
<dbReference type="Pfam" id="PF00498">
    <property type="entry name" value="FHA"/>
    <property type="match status" value="1"/>
</dbReference>
<dbReference type="AlphaFoldDB" id="A0A0W0D6M4"/>
<dbReference type="Proteomes" id="UP000054886">
    <property type="component" value="Unassembled WGS sequence"/>
</dbReference>
<dbReference type="InterPro" id="IPR001766">
    <property type="entry name" value="Fork_head_dom"/>
</dbReference>
<gene>
    <name evidence="8" type="ORF">AO440_001850</name>
</gene>
<dbReference type="SUPFAM" id="SSF49879">
    <property type="entry name" value="SMAD/FHA domain"/>
    <property type="match status" value="1"/>
</dbReference>
<evidence type="ECO:0000256" key="4">
    <source>
        <dbReference type="ARBA" id="ARBA00023163"/>
    </source>
</evidence>
<keyword evidence="5 6" id="KW-0539">Nucleus</keyword>
<dbReference type="Gene3D" id="1.10.10.10">
    <property type="entry name" value="Winged helix-like DNA-binding domain superfamily/Winged helix DNA-binding domain"/>
    <property type="match status" value="1"/>
</dbReference>
<comment type="subcellular location">
    <subcellularLocation>
        <location evidence="1 6">Nucleus</location>
    </subcellularLocation>
</comment>
<dbReference type="VEuPathDB" id="FungiDB:GVI51_G08701"/>
<evidence type="ECO:0000256" key="1">
    <source>
        <dbReference type="ARBA" id="ARBA00004123"/>
    </source>
</evidence>
<dbReference type="SUPFAM" id="SSF46785">
    <property type="entry name" value="Winged helix' DNA-binding domain"/>
    <property type="match status" value="1"/>
</dbReference>
<organism evidence="8 9">
    <name type="scientific">Candida glabrata</name>
    <name type="common">Yeast</name>
    <name type="synonym">Torulopsis glabrata</name>
    <dbReference type="NCBI Taxonomy" id="5478"/>
    <lineage>
        <taxon>Eukaryota</taxon>
        <taxon>Fungi</taxon>
        <taxon>Dikarya</taxon>
        <taxon>Ascomycota</taxon>
        <taxon>Saccharomycotina</taxon>
        <taxon>Saccharomycetes</taxon>
        <taxon>Saccharomycetales</taxon>
        <taxon>Saccharomycetaceae</taxon>
        <taxon>Nakaseomyces</taxon>
    </lineage>
</organism>
<dbReference type="PhylomeDB" id="A0A0W0D6M4"/>
<dbReference type="VEuPathDB" id="FungiDB:GWK60_G08569"/>
<dbReference type="Pfam" id="PF00250">
    <property type="entry name" value="Forkhead"/>
    <property type="match status" value="1"/>
</dbReference>
<feature type="compositionally biased region" description="Basic and acidic residues" evidence="7">
    <location>
        <begin position="291"/>
        <end position="300"/>
    </location>
</feature>
<dbReference type="InterPro" id="IPR036388">
    <property type="entry name" value="WH-like_DNA-bd_sf"/>
</dbReference>
<feature type="compositionally biased region" description="Basic and acidic residues" evidence="7">
    <location>
        <begin position="268"/>
        <end position="282"/>
    </location>
</feature>
<sequence>MDEGLDLSLIPSTLRDDLLRTIISSLYEPEKTAVARQYDNQTLTAEDNKPHSNHKAKLVGRSWTFRLKSDSVTIGRNTDTFNNTFNWSTRAGLDIDLGPSKTVSRNHAKINFDERNGKWVFTSLGRNGAKINGKRVKPTDAESSVSVSISNGALIEVGGVDMMFLVSDMYPKYTQKTLDVIATRLFKHYKLESEPINVVENPFTWGIIRYSKYYNSRVRDELKIKEGTVPVQKLKLEIELEKIRESNKKKETQESNVDRSLPLQEEGSGDHSSHTDKEKLPKDSNIIPKQETVHDNDVTKTKGNAVTDTEMHVSQETDNFQSSIIEPPKEISKTSFYTKYDVSKSDTPVSDEISGNSKNLKNIRSLDETGTTTNIDGETAVNSKRQHDNDIPDERTIKQPKFDVSRLQKELNSNSKALGDKNEANASVNPDVSFADKAVKDVKLITDRRILSDNRNGTAKPKDSYATLITKAILSSPSGERTLSEILKYISDEYPYFKTSTLDWPNSVRHNLSVNKKFEKISKRANAIGKGNNWRISLDYQQEFLQKWKKGTLKFMKKTDAVDRQLLLYISKHGDLPRRQAPDDSPKRITIQSMSEAPGSKKLERTTKL</sequence>
<feature type="DNA-binding region" description="Fork-head" evidence="6">
    <location>
        <begin position="460"/>
        <end position="550"/>
    </location>
</feature>
<dbReference type="GO" id="GO:0000981">
    <property type="term" value="F:DNA-binding transcription factor activity, RNA polymerase II-specific"/>
    <property type="evidence" value="ECO:0007669"/>
    <property type="project" value="TreeGrafter"/>
</dbReference>
<dbReference type="PANTHER" id="PTHR45881">
    <property type="entry name" value="CHECKPOINT SUPPRESSOR 1-LIKE, ISOFORM A-RELATED"/>
    <property type="match status" value="1"/>
</dbReference>
<feature type="compositionally biased region" description="Basic and acidic residues" evidence="7">
    <location>
        <begin position="247"/>
        <end position="257"/>
    </location>
</feature>
<evidence type="ECO:0000313" key="9">
    <source>
        <dbReference type="Proteomes" id="UP000054886"/>
    </source>
</evidence>
<accession>A0A0W0D6M4</accession>
<dbReference type="Gene3D" id="2.60.200.20">
    <property type="match status" value="1"/>
</dbReference>
<protein>
    <submittedName>
        <fullName evidence="8">Fork head protein-like protein 1</fullName>
    </submittedName>
</protein>
<feature type="compositionally biased region" description="Basic and acidic residues" evidence="7">
    <location>
        <begin position="599"/>
        <end position="609"/>
    </location>
</feature>
<dbReference type="InterPro" id="IPR036390">
    <property type="entry name" value="WH_DNA-bd_sf"/>
</dbReference>
<evidence type="ECO:0000256" key="7">
    <source>
        <dbReference type="SAM" id="MobiDB-lite"/>
    </source>
</evidence>
<feature type="compositionally biased region" description="Basic and acidic residues" evidence="7">
    <location>
        <begin position="385"/>
        <end position="401"/>
    </location>
</feature>
<dbReference type="CDD" id="cd22701">
    <property type="entry name" value="FHA_FKH1-like"/>
    <property type="match status" value="1"/>
</dbReference>
<evidence type="ECO:0000256" key="3">
    <source>
        <dbReference type="ARBA" id="ARBA00023125"/>
    </source>
</evidence>
<dbReference type="VEuPathDB" id="FungiDB:CAGL0G08866g"/>
<evidence type="ECO:0000313" key="8">
    <source>
        <dbReference type="EMBL" id="KTB06188.1"/>
    </source>
</evidence>
<dbReference type="PANTHER" id="PTHR45881:SF1">
    <property type="entry name" value="FORK HEAD PROTEIN HOMOLOG 2"/>
    <property type="match status" value="1"/>
</dbReference>
<name>A0A0W0D6M4_CANGB</name>
<dbReference type="PROSITE" id="PS50039">
    <property type="entry name" value="FORK_HEAD_3"/>
    <property type="match status" value="1"/>
</dbReference>
<dbReference type="VEuPathDB" id="FungiDB:B1J91_G08866g"/>